<name>A0A1Y0CYG0_9GAMM</name>
<dbReference type="OrthoDB" id="5887304at2"/>
<dbReference type="AlphaFoldDB" id="A0A1Y0CYG0"/>
<keyword evidence="2" id="KW-1185">Reference proteome</keyword>
<dbReference type="Proteomes" id="UP000243793">
    <property type="component" value="Chromosome"/>
</dbReference>
<dbReference type="EMBL" id="CP021376">
    <property type="protein sequence ID" value="ART79926.1"/>
    <property type="molecule type" value="Genomic_DNA"/>
</dbReference>
<organism evidence="1 2">
    <name type="scientific">Oceanisphaera avium</name>
    <dbReference type="NCBI Taxonomy" id="1903694"/>
    <lineage>
        <taxon>Bacteria</taxon>
        <taxon>Pseudomonadati</taxon>
        <taxon>Pseudomonadota</taxon>
        <taxon>Gammaproteobacteria</taxon>
        <taxon>Aeromonadales</taxon>
        <taxon>Aeromonadaceae</taxon>
        <taxon>Oceanisphaera</taxon>
    </lineage>
</organism>
<protein>
    <submittedName>
        <fullName evidence="1">Uncharacterized protein</fullName>
    </submittedName>
</protein>
<sequence>MLARERRYTLLSGADFYVNVKVHPCCTIEIDIPEQRQYFRPTLEQLHFKLTSQGMQLVIDQHEEELQKELHFSREDAMALCKMINEVVEEHEDLMSSLC</sequence>
<reference evidence="2" key="1">
    <citation type="submission" date="2017-05" db="EMBL/GenBank/DDBJ databases">
        <authorList>
            <person name="Sung H."/>
        </authorList>
    </citation>
    <scope>NUCLEOTIDE SEQUENCE [LARGE SCALE GENOMIC DNA]</scope>
    <source>
        <strain evidence="2">AMac2203</strain>
    </source>
</reference>
<dbReference type="RefSeq" id="WP_086963798.1">
    <property type="nucleotide sequence ID" value="NZ_CP021376.1"/>
</dbReference>
<evidence type="ECO:0000313" key="2">
    <source>
        <dbReference type="Proteomes" id="UP000243793"/>
    </source>
</evidence>
<accession>A0A1Y0CYG0</accession>
<proteinExistence type="predicted"/>
<dbReference type="KEGG" id="ocm:CBP12_06990"/>
<evidence type="ECO:0000313" key="1">
    <source>
        <dbReference type="EMBL" id="ART79926.1"/>
    </source>
</evidence>
<gene>
    <name evidence="1" type="ORF">CBP12_06990</name>
</gene>